<feature type="compositionally biased region" description="Low complexity" evidence="6">
    <location>
        <begin position="84"/>
        <end position="95"/>
    </location>
</feature>
<dbReference type="InterPro" id="IPR036390">
    <property type="entry name" value="WH_DNA-bd_sf"/>
</dbReference>
<dbReference type="GO" id="GO:0005634">
    <property type="term" value="C:nucleus"/>
    <property type="evidence" value="ECO:0007669"/>
    <property type="project" value="UniProtKB-SubCell"/>
</dbReference>
<organism evidence="8 9">
    <name type="scientific">Orchesella cincta</name>
    <name type="common">Springtail</name>
    <name type="synonym">Podura cincta</name>
    <dbReference type="NCBI Taxonomy" id="48709"/>
    <lineage>
        <taxon>Eukaryota</taxon>
        <taxon>Metazoa</taxon>
        <taxon>Ecdysozoa</taxon>
        <taxon>Arthropoda</taxon>
        <taxon>Hexapoda</taxon>
        <taxon>Collembola</taxon>
        <taxon>Entomobryomorpha</taxon>
        <taxon>Entomobryoidea</taxon>
        <taxon>Orchesellidae</taxon>
        <taxon>Orchesellinae</taxon>
        <taxon>Orchesella</taxon>
    </lineage>
</organism>
<keyword evidence="5" id="KW-0539">Nucleus</keyword>
<proteinExistence type="predicted"/>
<comment type="caution">
    <text evidence="8">The sequence shown here is derived from an EMBL/GenBank/DDBJ whole genome shotgun (WGS) entry which is preliminary data.</text>
</comment>
<evidence type="ECO:0000313" key="8">
    <source>
        <dbReference type="EMBL" id="ODM91888.1"/>
    </source>
</evidence>
<dbReference type="Proteomes" id="UP000094527">
    <property type="component" value="Unassembled WGS sequence"/>
</dbReference>
<dbReference type="PANTHER" id="PTHR12619:SF33">
    <property type="entry name" value="RFX, ISOFORM H"/>
    <property type="match status" value="1"/>
</dbReference>
<feature type="region of interest" description="Disordered" evidence="6">
    <location>
        <begin position="1"/>
        <end position="25"/>
    </location>
</feature>
<evidence type="ECO:0000256" key="6">
    <source>
        <dbReference type="SAM" id="MobiDB-lite"/>
    </source>
</evidence>
<dbReference type="STRING" id="48709.A0A1D2MFX1"/>
<dbReference type="OMA" id="HEMDSAD"/>
<dbReference type="GO" id="GO:0000981">
    <property type="term" value="F:DNA-binding transcription factor activity, RNA polymerase II-specific"/>
    <property type="evidence" value="ECO:0007669"/>
    <property type="project" value="TreeGrafter"/>
</dbReference>
<name>A0A1D2MFX1_ORCCI</name>
<feature type="compositionally biased region" description="Low complexity" evidence="6">
    <location>
        <begin position="834"/>
        <end position="845"/>
    </location>
</feature>
<evidence type="ECO:0000256" key="5">
    <source>
        <dbReference type="ARBA" id="ARBA00023242"/>
    </source>
</evidence>
<dbReference type="OrthoDB" id="10056949at2759"/>
<keyword evidence="3 8" id="KW-0238">DNA-binding</keyword>
<keyword evidence="2" id="KW-0805">Transcription regulation</keyword>
<feature type="compositionally biased region" description="Low complexity" evidence="6">
    <location>
        <begin position="8"/>
        <end position="23"/>
    </location>
</feature>
<evidence type="ECO:0000256" key="2">
    <source>
        <dbReference type="ARBA" id="ARBA00023015"/>
    </source>
</evidence>
<dbReference type="AlphaFoldDB" id="A0A1D2MFX1"/>
<dbReference type="Pfam" id="PF02257">
    <property type="entry name" value="RFX_DNA_binding"/>
    <property type="match status" value="1"/>
</dbReference>
<dbReference type="InterPro" id="IPR039779">
    <property type="entry name" value="RFX-like"/>
</dbReference>
<gene>
    <name evidence="8" type="ORF">Ocin01_14795</name>
</gene>
<dbReference type="PROSITE" id="PS51526">
    <property type="entry name" value="RFX_DBD"/>
    <property type="match status" value="1"/>
</dbReference>
<dbReference type="Pfam" id="PF25340">
    <property type="entry name" value="BCD_RFX"/>
    <property type="match status" value="1"/>
</dbReference>
<reference evidence="8 9" key="1">
    <citation type="journal article" date="2016" name="Genome Biol. Evol.">
        <title>Gene Family Evolution Reflects Adaptation to Soil Environmental Stressors in the Genome of the Collembolan Orchesella cincta.</title>
        <authorList>
            <person name="Faddeeva-Vakhrusheva A."/>
            <person name="Derks M.F."/>
            <person name="Anvar S.Y."/>
            <person name="Agamennone V."/>
            <person name="Suring W."/>
            <person name="Smit S."/>
            <person name="van Straalen N.M."/>
            <person name="Roelofs D."/>
        </authorList>
    </citation>
    <scope>NUCLEOTIDE SEQUENCE [LARGE SCALE GENOMIC DNA]</scope>
    <source>
        <tissue evidence="8">Mixed pool</tissue>
    </source>
</reference>
<protein>
    <submittedName>
        <fullName evidence="8">DNA-binding protein RFX2</fullName>
    </submittedName>
</protein>
<dbReference type="SUPFAM" id="SSF46785">
    <property type="entry name" value="Winged helix' DNA-binding domain"/>
    <property type="match status" value="1"/>
</dbReference>
<feature type="region of interest" description="Disordered" evidence="6">
    <location>
        <begin position="45"/>
        <end position="96"/>
    </location>
</feature>
<dbReference type="InterPro" id="IPR003150">
    <property type="entry name" value="DNA-bd_RFX"/>
</dbReference>
<dbReference type="InterPro" id="IPR036388">
    <property type="entry name" value="WH-like_DNA-bd_sf"/>
</dbReference>
<accession>A0A1D2MFX1</accession>
<feature type="region of interest" description="Disordered" evidence="6">
    <location>
        <begin position="834"/>
        <end position="859"/>
    </location>
</feature>
<evidence type="ECO:0000256" key="1">
    <source>
        <dbReference type="ARBA" id="ARBA00004123"/>
    </source>
</evidence>
<dbReference type="InterPro" id="IPR057321">
    <property type="entry name" value="RFX1-4/6/8-like_BCD"/>
</dbReference>
<feature type="compositionally biased region" description="Low complexity" evidence="6">
    <location>
        <begin position="49"/>
        <end position="71"/>
    </location>
</feature>
<evidence type="ECO:0000259" key="7">
    <source>
        <dbReference type="PROSITE" id="PS51526"/>
    </source>
</evidence>
<evidence type="ECO:0000256" key="3">
    <source>
        <dbReference type="ARBA" id="ARBA00023125"/>
    </source>
</evidence>
<sequence length="859" mass="93743">MKGKRHSSVSAPSATSATSSTSSHQVDNIDLAVVMNNGLCHHCPPTTPPSAAATVSSGGQPGTPRTPGTPSDAGGHTPNPPTPGNNNSNSMVGSSPQYVSVSVEDGAVAGENGVGGGNSYVPYIEGSADHTNLYDVAVTAAANGQNISYPMYTVGESGTVYGPGASTSSQYYSTTATTNGDAYPHEGGVYLIQSPSSSTNGNNNSLTVEGVGGGANINTRVSPATKRKKGVPELCPIPVSTRPRRKMKHEFYEEESDVLDDDEDSNVPYAMDKSAEEATMSEFVYGLDDHGASSSHDEEAFTHQYGDESMFPPSTSCNKTNPKTVQWLLENYETAEGVSLPRSTLYNHYLRHCSEHKIDPVNAASFGKLIRSVFLGLRTRRLGTRGNSKYHYYGIRLKPSSVLNHVHDDGYPMNGGSSNGHHTAVGHRGNASGVHVGQSGKRFKPSARNDLVDGNSSNGFAAVGDTSGFVQYLRIPPTGAPTQNDFPELEAGDESYPDGIVENDLFIFRTLYQQHCKVLLDSLANFQLSQFEMNWKLFWRGEGCTSETKPTSVDYEKIFPKSKMLLICNMSVVEEFIKKADYSLYQLTVETLLPEVLRPIPTSMTGYPESLVALRVSIVNSLAQTLRRYTSLNHLAQAARAVLQNQNQISQMLADLNRVDFRNVEEQASWVCGCVGDAVPSLEQDFKATLSQQQTLDQWAEWLQNVVNKMLKPHENSPTFIHEARHFLLKWSFYSSLIIRDLTLRSAASFGSFHLLRLLYDEYIFYLIEHSVARVVGMVPIEVIGKKIPAMPFTDYYLSQDHSDGHEMDSADEHSGEERGRNAILNGGSVVVSHNNTTSSTSQQHANNFNASNIKIEEN</sequence>
<evidence type="ECO:0000256" key="4">
    <source>
        <dbReference type="ARBA" id="ARBA00023163"/>
    </source>
</evidence>
<keyword evidence="4" id="KW-0804">Transcription</keyword>
<evidence type="ECO:0000313" key="9">
    <source>
        <dbReference type="Proteomes" id="UP000094527"/>
    </source>
</evidence>
<dbReference type="Gene3D" id="1.10.10.10">
    <property type="entry name" value="Winged helix-like DNA-binding domain superfamily/Winged helix DNA-binding domain"/>
    <property type="match status" value="1"/>
</dbReference>
<keyword evidence="9" id="KW-1185">Reference proteome</keyword>
<dbReference type="FunFam" id="1.10.10.10:FF:000017">
    <property type="entry name" value="transcription factor RFX3 isoform X1"/>
    <property type="match status" value="1"/>
</dbReference>
<comment type="subcellular location">
    <subcellularLocation>
        <location evidence="1">Nucleus</location>
    </subcellularLocation>
</comment>
<feature type="domain" description="RFX-type winged-helix" evidence="7">
    <location>
        <begin position="324"/>
        <end position="399"/>
    </location>
</feature>
<dbReference type="GO" id="GO:0000978">
    <property type="term" value="F:RNA polymerase II cis-regulatory region sequence-specific DNA binding"/>
    <property type="evidence" value="ECO:0007669"/>
    <property type="project" value="TreeGrafter"/>
</dbReference>
<dbReference type="PANTHER" id="PTHR12619">
    <property type="entry name" value="RFX TRANSCRIPTION FACTOR FAMILY"/>
    <property type="match status" value="1"/>
</dbReference>
<dbReference type="EMBL" id="LJIJ01001387">
    <property type="protein sequence ID" value="ODM91888.1"/>
    <property type="molecule type" value="Genomic_DNA"/>
</dbReference>